<dbReference type="Pfam" id="PF09669">
    <property type="entry name" value="Phage_pRha"/>
    <property type="match status" value="1"/>
</dbReference>
<evidence type="ECO:0000259" key="1">
    <source>
        <dbReference type="Pfam" id="PF03374"/>
    </source>
</evidence>
<name>A0A2T0HM75_PSEFL</name>
<protein>
    <submittedName>
        <fullName evidence="2">DNA-binding protein</fullName>
    </submittedName>
</protein>
<evidence type="ECO:0000313" key="2">
    <source>
        <dbReference type="EMBL" id="PRW84205.1"/>
    </source>
</evidence>
<dbReference type="InterPro" id="IPR005039">
    <property type="entry name" value="Ant_C"/>
</dbReference>
<proteinExistence type="predicted"/>
<dbReference type="RefSeq" id="WP_106118686.1">
    <property type="nucleotide sequence ID" value="NZ_PVUH01000032.1"/>
</dbReference>
<dbReference type="Proteomes" id="UP000239731">
    <property type="component" value="Unassembled WGS sequence"/>
</dbReference>
<dbReference type="AlphaFoldDB" id="A0A2T0HM75"/>
<organism evidence="2 3">
    <name type="scientific">Pseudomonas fluorescens</name>
    <dbReference type="NCBI Taxonomy" id="294"/>
    <lineage>
        <taxon>Bacteria</taxon>
        <taxon>Pseudomonadati</taxon>
        <taxon>Pseudomonadota</taxon>
        <taxon>Gammaproteobacteria</taxon>
        <taxon>Pseudomonadales</taxon>
        <taxon>Pseudomonadaceae</taxon>
        <taxon>Pseudomonas</taxon>
    </lineage>
</organism>
<reference evidence="2 3" key="1">
    <citation type="submission" date="2018-03" db="EMBL/GenBank/DDBJ databases">
        <title>Blue discolouration in mozzarella cheese caused by Pseudomonas fluorescens.</title>
        <authorList>
            <person name="Chiesa F."/>
            <person name="Dalmasso A."/>
            <person name="Lomonaco S."/>
        </authorList>
    </citation>
    <scope>NUCLEOTIDE SEQUENCE [LARGE SCALE GENOMIC DNA]</scope>
    <source>
        <strain evidence="2 3">11293</strain>
    </source>
</reference>
<evidence type="ECO:0000313" key="3">
    <source>
        <dbReference type="Proteomes" id="UP000239731"/>
    </source>
</evidence>
<accession>A0A2T0HM75</accession>
<sequence length="221" mass="24757">MSSREIAQLTGKRHPDVKRDIQSMIRDLKEDVSSFAHIYLDGQNRNQTEYLLDREHTDCLLTGYSAPLRMAVVRRWRELEACSEATKIPTTLPEALRLAADQAEENLRLIGVIELQAPKVAAIKRLAAAEGAICITDAAKHLGMSPSKLFDWMQANRWIYRRGGSTRWVAAEPRIRSGYMKHKVTALKPDTETGVERAAFQALVTPKGLTYLAEKNIGASL</sequence>
<comment type="caution">
    <text evidence="2">The sequence shown here is derived from an EMBL/GenBank/DDBJ whole genome shotgun (WGS) entry which is preliminary data.</text>
</comment>
<keyword evidence="2" id="KW-0238">DNA-binding</keyword>
<feature type="domain" description="Antirepressor protein C-terminal" evidence="1">
    <location>
        <begin position="113"/>
        <end position="215"/>
    </location>
</feature>
<dbReference type="EMBL" id="PVUH01000032">
    <property type="protein sequence ID" value="PRW84205.1"/>
    <property type="molecule type" value="Genomic_DNA"/>
</dbReference>
<dbReference type="InterPro" id="IPR014054">
    <property type="entry name" value="Phage_regulatory_Rha"/>
</dbReference>
<dbReference type="Pfam" id="PF03374">
    <property type="entry name" value="ANT"/>
    <property type="match status" value="1"/>
</dbReference>
<gene>
    <name evidence="2" type="ORF">C7A10_29465</name>
</gene>
<dbReference type="GO" id="GO:0003677">
    <property type="term" value="F:DNA binding"/>
    <property type="evidence" value="ECO:0007669"/>
    <property type="project" value="UniProtKB-KW"/>
</dbReference>